<accession>A0A239LDC9</accession>
<protein>
    <submittedName>
        <fullName evidence="4">Efflux transporter, outer membrane factor (OMF) lipoprotein, NodT family</fullName>
    </submittedName>
</protein>
<dbReference type="InterPro" id="IPR010131">
    <property type="entry name" value="MdtP/NodT-like"/>
</dbReference>
<keyword evidence="2 3" id="KW-0472">Membrane</keyword>
<proteinExistence type="inferred from homology"/>
<dbReference type="InterPro" id="IPR003423">
    <property type="entry name" value="OMP_efflux"/>
</dbReference>
<dbReference type="PROSITE" id="PS51257">
    <property type="entry name" value="PROKAR_LIPOPROTEIN"/>
    <property type="match status" value="1"/>
</dbReference>
<feature type="transmembrane region" description="Helical" evidence="3">
    <location>
        <begin position="345"/>
        <end position="367"/>
    </location>
</feature>
<evidence type="ECO:0000313" key="5">
    <source>
        <dbReference type="Proteomes" id="UP000198432"/>
    </source>
</evidence>
<dbReference type="PANTHER" id="PTHR30203">
    <property type="entry name" value="OUTER MEMBRANE CATION EFFLUX PROTEIN"/>
    <property type="match status" value="1"/>
</dbReference>
<keyword evidence="2 3" id="KW-0812">Transmembrane</keyword>
<dbReference type="NCBIfam" id="TIGR01845">
    <property type="entry name" value="outer_NodT"/>
    <property type="match status" value="1"/>
</dbReference>
<comment type="subcellular location">
    <subcellularLocation>
        <location evidence="2">Cell membrane</location>
        <topology evidence="2">Lipid-anchor</topology>
    </subcellularLocation>
</comment>
<keyword evidence="2" id="KW-0564">Palmitate</keyword>
<keyword evidence="2 4" id="KW-0449">Lipoprotein</keyword>
<dbReference type="GO" id="GO:0005886">
    <property type="term" value="C:plasma membrane"/>
    <property type="evidence" value="ECO:0007669"/>
    <property type="project" value="UniProtKB-SubCell"/>
</dbReference>
<dbReference type="OrthoDB" id="9770517at2"/>
<evidence type="ECO:0000256" key="1">
    <source>
        <dbReference type="ARBA" id="ARBA00007613"/>
    </source>
</evidence>
<dbReference type="GO" id="GO:0015562">
    <property type="term" value="F:efflux transmembrane transporter activity"/>
    <property type="evidence" value="ECO:0007669"/>
    <property type="project" value="InterPro"/>
</dbReference>
<dbReference type="SUPFAM" id="SSF56954">
    <property type="entry name" value="Outer membrane efflux proteins (OEP)"/>
    <property type="match status" value="1"/>
</dbReference>
<evidence type="ECO:0000313" key="4">
    <source>
        <dbReference type="EMBL" id="SNT28656.1"/>
    </source>
</evidence>
<dbReference type="EMBL" id="FZOQ01000040">
    <property type="protein sequence ID" value="SNT28656.1"/>
    <property type="molecule type" value="Genomic_DNA"/>
</dbReference>
<reference evidence="5" key="1">
    <citation type="submission" date="2017-06" db="EMBL/GenBank/DDBJ databases">
        <authorList>
            <person name="Varghese N."/>
            <person name="Submissions S."/>
        </authorList>
    </citation>
    <scope>NUCLEOTIDE SEQUENCE [LARGE SCALE GENOMIC DNA]</scope>
    <source>
        <strain evidence="5">NKM1</strain>
    </source>
</reference>
<dbReference type="Gene3D" id="2.20.200.10">
    <property type="entry name" value="Outer membrane efflux proteins (OEP)"/>
    <property type="match status" value="1"/>
</dbReference>
<keyword evidence="2" id="KW-0732">Signal</keyword>
<evidence type="ECO:0000256" key="3">
    <source>
        <dbReference type="SAM" id="Phobius"/>
    </source>
</evidence>
<gene>
    <name evidence="4" type="ORF">SAMN06296052_1406</name>
</gene>
<dbReference type="PANTHER" id="PTHR30203:SF30">
    <property type="entry name" value="OUTER MEMBRANE PROTEIN-RELATED"/>
    <property type="match status" value="1"/>
</dbReference>
<dbReference type="Proteomes" id="UP000198432">
    <property type="component" value="Unassembled WGS sequence"/>
</dbReference>
<keyword evidence="5" id="KW-1185">Reference proteome</keyword>
<dbReference type="Gene3D" id="1.20.1600.10">
    <property type="entry name" value="Outer membrane efflux proteins (OEP)"/>
    <property type="match status" value="1"/>
</dbReference>
<keyword evidence="3" id="KW-1133">Transmembrane helix</keyword>
<name>A0A239LDC9_9BACT</name>
<dbReference type="RefSeq" id="WP_089321801.1">
    <property type="nucleotide sequence ID" value="NZ_FZOQ01000040.1"/>
</dbReference>
<comment type="similarity">
    <text evidence="1 2">Belongs to the outer membrane factor (OMF) (TC 1.B.17) family.</text>
</comment>
<dbReference type="AlphaFoldDB" id="A0A239LDC9"/>
<feature type="signal peptide" evidence="2">
    <location>
        <begin position="1"/>
        <end position="26"/>
    </location>
</feature>
<feature type="chain" id="PRO_5011816219" evidence="2">
    <location>
        <begin position="27"/>
        <end position="483"/>
    </location>
</feature>
<evidence type="ECO:0000256" key="2">
    <source>
        <dbReference type="RuleBase" id="RU362097"/>
    </source>
</evidence>
<sequence length="483" mass="53761">MYLQKRKLNRIYYLLLLMLISSCKVGETSSLPGTQPIPASFGSSQDTASVGDIRWQEFFTDPQLVALIDTALHRNPDLLAAVQQVEIARANLLLSKGALLPQLQGVASAGVQRYGDYTVDGVGNYDTNFSTNIEERQRIPDPVPDYFLGLRSSWEIDVWGKLRSYKKAAYNRFMASEKGRQLVATALVANVANLYYELLALHNELEILDRNIKLQEIAVALSKVQKAAGRTTELGVQQFRAQLLNTKGLREVKQQEIVAVENRLNHLLGRYPQPVQVGEPLLAQRLPAALQAGVPSDLLRRRPDVQQAELLLKAAKADVDAARKAFLPSVSLSPFIGFNSFDASMLFATPASIAYGLLGGLTAPLINRTRLKVQLKRADAEKLRAFYAYQKAVQTGLNEVMTNLKGIENYRELAAMKAQEVEVLQDAVTTSNDLFRAGYASYLEIITAQRRVLEAELNLVRSRQMAFHSMVDLYRSLGGGWQY</sequence>
<organism evidence="4 5">
    <name type="scientific">Pontibacter ummariensis</name>
    <dbReference type="NCBI Taxonomy" id="1610492"/>
    <lineage>
        <taxon>Bacteria</taxon>
        <taxon>Pseudomonadati</taxon>
        <taxon>Bacteroidota</taxon>
        <taxon>Cytophagia</taxon>
        <taxon>Cytophagales</taxon>
        <taxon>Hymenobacteraceae</taxon>
        <taxon>Pontibacter</taxon>
    </lineage>
</organism>
<dbReference type="Pfam" id="PF02321">
    <property type="entry name" value="OEP"/>
    <property type="match status" value="2"/>
</dbReference>
<keyword evidence="2" id="KW-1134">Transmembrane beta strand</keyword>